<proteinExistence type="predicted"/>
<sequence length="107" mass="11203">MRAVRTAGRMAPDRPDSRSRSFSFPLSLSVSRVPESARGPLCALCALVGIAALVCGYALAGFGAAFAAGLTAYGSVPLRVSLPILGLGCGLLALTYGCWRLFRRLLE</sequence>
<reference evidence="3" key="1">
    <citation type="submission" date="2021-03" db="EMBL/GenBank/DDBJ databases">
        <title>Genomic Encyclopedia of Type Strains, Phase IV (KMG-IV): sequencing the most valuable type-strain genomes for metagenomic binning, comparative biology and taxonomic classification.</title>
        <authorList>
            <person name="Goeker M."/>
        </authorList>
    </citation>
    <scope>NUCLEOTIDE SEQUENCE</scope>
    <source>
        <strain evidence="3">DSM 22443</strain>
    </source>
</reference>
<feature type="region of interest" description="Disordered" evidence="1">
    <location>
        <begin position="1"/>
        <end position="22"/>
    </location>
</feature>
<dbReference type="AlphaFoldDB" id="A0A8T4GS50"/>
<evidence type="ECO:0000313" key="4">
    <source>
        <dbReference type="Proteomes" id="UP000765891"/>
    </source>
</evidence>
<organism evidence="3 4">
    <name type="scientific">Halarchaeum rubridurum</name>
    <dbReference type="NCBI Taxonomy" id="489911"/>
    <lineage>
        <taxon>Archaea</taxon>
        <taxon>Methanobacteriati</taxon>
        <taxon>Methanobacteriota</taxon>
        <taxon>Stenosarchaea group</taxon>
        <taxon>Halobacteria</taxon>
        <taxon>Halobacteriales</taxon>
        <taxon>Halobacteriaceae</taxon>
    </lineage>
</organism>
<dbReference type="RefSeq" id="WP_209590394.1">
    <property type="nucleotide sequence ID" value="NZ_JAGGKO010000004.1"/>
</dbReference>
<keyword evidence="2" id="KW-1133">Transmembrane helix</keyword>
<feature type="transmembrane region" description="Helical" evidence="2">
    <location>
        <begin position="41"/>
        <end position="68"/>
    </location>
</feature>
<dbReference type="OrthoDB" id="271838at2157"/>
<evidence type="ECO:0000256" key="1">
    <source>
        <dbReference type="SAM" id="MobiDB-lite"/>
    </source>
</evidence>
<protein>
    <submittedName>
        <fullName evidence="3">Uncharacterized protein</fullName>
    </submittedName>
</protein>
<keyword evidence="2" id="KW-0812">Transmembrane</keyword>
<feature type="transmembrane region" description="Helical" evidence="2">
    <location>
        <begin position="80"/>
        <end position="102"/>
    </location>
</feature>
<evidence type="ECO:0000313" key="3">
    <source>
        <dbReference type="EMBL" id="MBP1955402.1"/>
    </source>
</evidence>
<dbReference type="Proteomes" id="UP000765891">
    <property type="component" value="Unassembled WGS sequence"/>
</dbReference>
<evidence type="ECO:0000256" key="2">
    <source>
        <dbReference type="SAM" id="Phobius"/>
    </source>
</evidence>
<accession>A0A8T4GS50</accession>
<keyword evidence="2" id="KW-0472">Membrane</keyword>
<name>A0A8T4GS50_9EURY</name>
<dbReference type="EMBL" id="JAGGKO010000004">
    <property type="protein sequence ID" value="MBP1955402.1"/>
    <property type="molecule type" value="Genomic_DNA"/>
</dbReference>
<comment type="caution">
    <text evidence="3">The sequence shown here is derived from an EMBL/GenBank/DDBJ whole genome shotgun (WGS) entry which is preliminary data.</text>
</comment>
<gene>
    <name evidence="3" type="ORF">J2752_002325</name>
</gene>